<dbReference type="GO" id="GO:0006352">
    <property type="term" value="P:DNA-templated transcription initiation"/>
    <property type="evidence" value="ECO:0007669"/>
    <property type="project" value="InterPro"/>
</dbReference>
<evidence type="ECO:0000256" key="2">
    <source>
        <dbReference type="ARBA" id="ARBA00023015"/>
    </source>
</evidence>
<accession>A0A1M5INQ6</accession>
<dbReference type="InterPro" id="IPR013249">
    <property type="entry name" value="RNA_pol_sigma70_r4_t2"/>
</dbReference>
<evidence type="ECO:0000313" key="7">
    <source>
        <dbReference type="EMBL" id="SHG29958.1"/>
    </source>
</evidence>
<dbReference type="Gene3D" id="1.10.1740.10">
    <property type="match status" value="1"/>
</dbReference>
<dbReference type="NCBIfam" id="TIGR02937">
    <property type="entry name" value="sigma70-ECF"/>
    <property type="match status" value="1"/>
</dbReference>
<dbReference type="Proteomes" id="UP000184532">
    <property type="component" value="Unassembled WGS sequence"/>
</dbReference>
<dbReference type="RefSeq" id="WP_073176612.1">
    <property type="nucleotide sequence ID" value="NZ_FQWL01000001.1"/>
</dbReference>
<evidence type="ECO:0000256" key="4">
    <source>
        <dbReference type="ARBA" id="ARBA00023163"/>
    </source>
</evidence>
<proteinExistence type="inferred from homology"/>
<sequence>MQYQIESLYEPLYFYIKKRVGNQEDAKDLTQDVFYKLSKSELDSIENVRHWVFTIAKNTITDYYRQKRIFTENADNRVIPDVAEPHDVSKELSECIDSFIDFLPEEYRTLLKLSELDGISQKQIAEQTGMNYVTVRSKIQRGRKKLRAIFAQCCVVTQGGKGSILGYEQRIPCNQKGVCR</sequence>
<dbReference type="GO" id="GO:0003677">
    <property type="term" value="F:DNA binding"/>
    <property type="evidence" value="ECO:0007669"/>
    <property type="project" value="InterPro"/>
</dbReference>
<organism evidence="7 8">
    <name type="scientific">Flagellimonas flava</name>
    <dbReference type="NCBI Taxonomy" id="570519"/>
    <lineage>
        <taxon>Bacteria</taxon>
        <taxon>Pseudomonadati</taxon>
        <taxon>Bacteroidota</taxon>
        <taxon>Flavobacteriia</taxon>
        <taxon>Flavobacteriales</taxon>
        <taxon>Flavobacteriaceae</taxon>
        <taxon>Flagellimonas</taxon>
    </lineage>
</organism>
<dbReference type="PANTHER" id="PTHR43133:SF62">
    <property type="entry name" value="RNA POLYMERASE SIGMA FACTOR SIGZ"/>
    <property type="match status" value="1"/>
</dbReference>
<dbReference type="InterPro" id="IPR013325">
    <property type="entry name" value="RNA_pol_sigma_r2"/>
</dbReference>
<dbReference type="InterPro" id="IPR007627">
    <property type="entry name" value="RNA_pol_sigma70_r2"/>
</dbReference>
<keyword evidence="2" id="KW-0805">Transcription regulation</keyword>
<dbReference type="AlphaFoldDB" id="A0A1M5INQ6"/>
<dbReference type="SUPFAM" id="SSF88659">
    <property type="entry name" value="Sigma3 and sigma4 domains of RNA polymerase sigma factors"/>
    <property type="match status" value="1"/>
</dbReference>
<dbReference type="PANTHER" id="PTHR43133">
    <property type="entry name" value="RNA POLYMERASE ECF-TYPE SIGMA FACTO"/>
    <property type="match status" value="1"/>
</dbReference>
<dbReference type="Pfam" id="PF08281">
    <property type="entry name" value="Sigma70_r4_2"/>
    <property type="match status" value="1"/>
</dbReference>
<dbReference type="STRING" id="570519.SAMN04488116_0834"/>
<protein>
    <submittedName>
        <fullName evidence="7">RNA polymerase sigma-70 factor, ECF subfamily</fullName>
    </submittedName>
</protein>
<evidence type="ECO:0000313" key="8">
    <source>
        <dbReference type="Proteomes" id="UP000184532"/>
    </source>
</evidence>
<dbReference type="GO" id="GO:0016987">
    <property type="term" value="F:sigma factor activity"/>
    <property type="evidence" value="ECO:0007669"/>
    <property type="project" value="UniProtKB-KW"/>
</dbReference>
<dbReference type="InterPro" id="IPR036388">
    <property type="entry name" value="WH-like_DNA-bd_sf"/>
</dbReference>
<gene>
    <name evidence="7" type="ORF">SAMN04488116_0834</name>
</gene>
<dbReference type="CDD" id="cd06171">
    <property type="entry name" value="Sigma70_r4"/>
    <property type="match status" value="1"/>
</dbReference>
<feature type="domain" description="RNA polymerase sigma factor 70 region 4 type 2" evidence="6">
    <location>
        <begin position="94"/>
        <end position="146"/>
    </location>
</feature>
<dbReference type="EMBL" id="FQWL01000001">
    <property type="protein sequence ID" value="SHG29958.1"/>
    <property type="molecule type" value="Genomic_DNA"/>
</dbReference>
<dbReference type="Pfam" id="PF04542">
    <property type="entry name" value="Sigma70_r2"/>
    <property type="match status" value="1"/>
</dbReference>
<dbReference type="InterPro" id="IPR039425">
    <property type="entry name" value="RNA_pol_sigma-70-like"/>
</dbReference>
<evidence type="ECO:0000256" key="3">
    <source>
        <dbReference type="ARBA" id="ARBA00023082"/>
    </source>
</evidence>
<reference evidence="8" key="1">
    <citation type="submission" date="2016-11" db="EMBL/GenBank/DDBJ databases">
        <authorList>
            <person name="Varghese N."/>
            <person name="Submissions S."/>
        </authorList>
    </citation>
    <scope>NUCLEOTIDE SEQUENCE [LARGE SCALE GENOMIC DNA]</scope>
    <source>
        <strain evidence="8">DSM 22638</strain>
    </source>
</reference>
<keyword evidence="3" id="KW-0731">Sigma factor</keyword>
<dbReference type="SUPFAM" id="SSF88946">
    <property type="entry name" value="Sigma2 domain of RNA polymerase sigma factors"/>
    <property type="match status" value="1"/>
</dbReference>
<dbReference type="InterPro" id="IPR014284">
    <property type="entry name" value="RNA_pol_sigma-70_dom"/>
</dbReference>
<dbReference type="InterPro" id="IPR013324">
    <property type="entry name" value="RNA_pol_sigma_r3/r4-like"/>
</dbReference>
<keyword evidence="8" id="KW-1185">Reference proteome</keyword>
<evidence type="ECO:0000259" key="6">
    <source>
        <dbReference type="Pfam" id="PF08281"/>
    </source>
</evidence>
<name>A0A1M5INQ6_9FLAO</name>
<evidence type="ECO:0000259" key="5">
    <source>
        <dbReference type="Pfam" id="PF04542"/>
    </source>
</evidence>
<feature type="domain" description="RNA polymerase sigma-70 region 2" evidence="5">
    <location>
        <begin position="5"/>
        <end position="68"/>
    </location>
</feature>
<comment type="similarity">
    <text evidence="1">Belongs to the sigma-70 factor family. ECF subfamily.</text>
</comment>
<evidence type="ECO:0000256" key="1">
    <source>
        <dbReference type="ARBA" id="ARBA00010641"/>
    </source>
</evidence>
<dbReference type="Gene3D" id="1.10.10.10">
    <property type="entry name" value="Winged helix-like DNA-binding domain superfamily/Winged helix DNA-binding domain"/>
    <property type="match status" value="1"/>
</dbReference>
<dbReference type="OrthoDB" id="9795666at2"/>
<keyword evidence="4" id="KW-0804">Transcription</keyword>